<dbReference type="GO" id="GO:0015689">
    <property type="term" value="P:molybdate ion transport"/>
    <property type="evidence" value="ECO:0007669"/>
    <property type="project" value="TreeGrafter"/>
</dbReference>
<dbReference type="Pfam" id="PF13531">
    <property type="entry name" value="SBP_bac_11"/>
    <property type="match status" value="1"/>
</dbReference>
<dbReference type="PANTHER" id="PTHR30632:SF16">
    <property type="entry name" value="MOLYBDATE_TUNGSTATE-BINDING PROTEIN WTPA"/>
    <property type="match status" value="1"/>
</dbReference>
<name>A0A1G6N8A2_9BACT</name>
<sequence>MLGALLLWGCAGKKANEEQHLTIFHAGSLSMPLKAIADSFMRENPGVVIDMEAAGSIDCVRKVTELNKPCDVLASADFSIIDSLMMPAFTAWNIRFAGNEMAIVFHEKSRLADKINSDNWFEILANKEVALGRSNPSSDPCGYRTVMMLQLAEKFYGKPNLAANMLGKDKRYIRPKETDLLALLESNAIDYIFLYRSVAIQHGLKFIELPDAINLGNPEMAVQYAEAKVTIAGKQPGDSLQVVGSPMVYGITIPKNAENPALAEKFVEFLLSPEKGGKVLASMGQPSVVPSAATGFDFIPSDLQQFAKK</sequence>
<dbReference type="SUPFAM" id="SSF53850">
    <property type="entry name" value="Periplasmic binding protein-like II"/>
    <property type="match status" value="1"/>
</dbReference>
<dbReference type="Gene3D" id="3.40.190.10">
    <property type="entry name" value="Periplasmic binding protein-like II"/>
    <property type="match status" value="2"/>
</dbReference>
<evidence type="ECO:0000256" key="1">
    <source>
        <dbReference type="ARBA" id="ARBA00009438"/>
    </source>
</evidence>
<dbReference type="AlphaFoldDB" id="A0A1G6N8A2"/>
<dbReference type="EMBL" id="FMYP01000041">
    <property type="protein sequence ID" value="SDC64070.1"/>
    <property type="molecule type" value="Genomic_DNA"/>
</dbReference>
<organism evidence="2 3">
    <name type="scientific">Williamwhitmania taraxaci</name>
    <dbReference type="NCBI Taxonomy" id="1640674"/>
    <lineage>
        <taxon>Bacteria</taxon>
        <taxon>Pseudomonadati</taxon>
        <taxon>Bacteroidota</taxon>
        <taxon>Bacteroidia</taxon>
        <taxon>Bacteroidales</taxon>
        <taxon>Williamwhitmaniaceae</taxon>
        <taxon>Williamwhitmania</taxon>
    </lineage>
</organism>
<proteinExistence type="inferred from homology"/>
<dbReference type="InterPro" id="IPR050682">
    <property type="entry name" value="ModA/WtpA"/>
</dbReference>
<dbReference type="CDD" id="cd13540">
    <property type="entry name" value="PBP2_ModA_WtpA"/>
    <property type="match status" value="1"/>
</dbReference>
<evidence type="ECO:0000313" key="3">
    <source>
        <dbReference type="Proteomes" id="UP000199452"/>
    </source>
</evidence>
<keyword evidence="3" id="KW-1185">Reference proteome</keyword>
<evidence type="ECO:0000313" key="2">
    <source>
        <dbReference type="EMBL" id="SDC64070.1"/>
    </source>
</evidence>
<dbReference type="STRING" id="1640674.SAMN05216323_104127"/>
<protein>
    <submittedName>
        <fullName evidence="2">Tungstate/molybdate binding protein</fullName>
    </submittedName>
</protein>
<comment type="similarity">
    <text evidence="1">Belongs to the bacterial solute-binding protein 1 family. WtpA subfamily.</text>
</comment>
<accession>A0A1G6N8A2</accession>
<gene>
    <name evidence="2" type="ORF">SAMN05216323_104127</name>
</gene>
<dbReference type="Proteomes" id="UP000199452">
    <property type="component" value="Unassembled WGS sequence"/>
</dbReference>
<dbReference type="PANTHER" id="PTHR30632">
    <property type="entry name" value="MOLYBDATE-BINDING PERIPLASMIC PROTEIN"/>
    <property type="match status" value="1"/>
</dbReference>
<dbReference type="GO" id="GO:0030973">
    <property type="term" value="F:molybdate ion binding"/>
    <property type="evidence" value="ECO:0007669"/>
    <property type="project" value="TreeGrafter"/>
</dbReference>
<reference evidence="2 3" key="1">
    <citation type="submission" date="2016-09" db="EMBL/GenBank/DDBJ databases">
        <authorList>
            <person name="Capua I."/>
            <person name="De Benedictis P."/>
            <person name="Joannis T."/>
            <person name="Lombin L.H."/>
            <person name="Cattoli G."/>
        </authorList>
    </citation>
    <scope>NUCLEOTIDE SEQUENCE [LARGE SCALE GENOMIC DNA]</scope>
    <source>
        <strain evidence="2 3">A7P-90m</strain>
    </source>
</reference>